<evidence type="ECO:0000313" key="3">
    <source>
        <dbReference type="EMBL" id="MDO7869456.1"/>
    </source>
</evidence>
<gene>
    <name evidence="3" type="ORF">Q5722_13875</name>
</gene>
<feature type="region of interest" description="Disordered" evidence="1">
    <location>
        <begin position="32"/>
        <end position="52"/>
    </location>
</feature>
<dbReference type="EMBL" id="JAUQTA010000002">
    <property type="protein sequence ID" value="MDO7869456.1"/>
    <property type="molecule type" value="Genomic_DNA"/>
</dbReference>
<evidence type="ECO:0000256" key="2">
    <source>
        <dbReference type="SAM" id="SignalP"/>
    </source>
</evidence>
<comment type="caution">
    <text evidence="3">The sequence shown here is derived from an EMBL/GenBank/DDBJ whole genome shotgun (WGS) entry which is preliminary data.</text>
</comment>
<name>A0ABT9B3N9_9ACTN</name>
<reference evidence="3 4" key="1">
    <citation type="submission" date="2023-07" db="EMBL/GenBank/DDBJ databases">
        <title>Nocardioides sp. nov WY-20 isolated from soil.</title>
        <authorList>
            <person name="Liu B."/>
            <person name="Wan Y."/>
        </authorList>
    </citation>
    <scope>NUCLEOTIDE SEQUENCE [LARGE SCALE GENOMIC DNA]</scope>
    <source>
        <strain evidence="3 4">WY-20</strain>
    </source>
</reference>
<dbReference type="Proteomes" id="UP001233314">
    <property type="component" value="Unassembled WGS sequence"/>
</dbReference>
<protein>
    <submittedName>
        <fullName evidence="3">Uncharacterized protein</fullName>
    </submittedName>
</protein>
<evidence type="ECO:0000256" key="1">
    <source>
        <dbReference type="SAM" id="MobiDB-lite"/>
    </source>
</evidence>
<accession>A0ABT9B3N9</accession>
<sequence>MCSALVRVVAGAALTASLAGLAACTADRAAAPERPAVATSRGPQLPPPRTTHDNEAATAAYADWLLHAVPMPAGAREWSRSPLDQFRRATLGVSPSDPRFQRTTWWTVPLGLGDLGSWVASHVPKGLRLEDGTPSQSMSMGRTEYDVDLLGASTATHTGSVLNLAIVERAGGIVVRVDTFVAARFVRTALVPDDAASVTLRRVRAATTGHRPASRTAVRRLTDPAVVRRVVDLVNRQPAAMTVENIHGCPAMLGGTVWTLTFATGQGEWTAVGSGDDCYPALVLRHDGVRVGPTLEPGRAFDDALDRFLRSASGPAGPGS</sequence>
<feature type="chain" id="PRO_5047099700" evidence="2">
    <location>
        <begin position="23"/>
        <end position="320"/>
    </location>
</feature>
<evidence type="ECO:0000313" key="4">
    <source>
        <dbReference type="Proteomes" id="UP001233314"/>
    </source>
</evidence>
<keyword evidence="2" id="KW-0732">Signal</keyword>
<feature type="signal peptide" evidence="2">
    <location>
        <begin position="1"/>
        <end position="22"/>
    </location>
</feature>
<dbReference type="PROSITE" id="PS51257">
    <property type="entry name" value="PROKAR_LIPOPROTEIN"/>
    <property type="match status" value="1"/>
</dbReference>
<organism evidence="3 4">
    <name type="scientific">Nocardioides jiangxiensis</name>
    <dbReference type="NCBI Taxonomy" id="3064524"/>
    <lineage>
        <taxon>Bacteria</taxon>
        <taxon>Bacillati</taxon>
        <taxon>Actinomycetota</taxon>
        <taxon>Actinomycetes</taxon>
        <taxon>Propionibacteriales</taxon>
        <taxon>Nocardioidaceae</taxon>
        <taxon>Nocardioides</taxon>
    </lineage>
</organism>
<proteinExistence type="predicted"/>
<keyword evidence="4" id="KW-1185">Reference proteome</keyword>
<dbReference type="RefSeq" id="WP_305028851.1">
    <property type="nucleotide sequence ID" value="NZ_JAUQTA010000002.1"/>
</dbReference>